<proteinExistence type="predicted"/>
<evidence type="ECO:0000256" key="5">
    <source>
        <dbReference type="PROSITE-ProRule" id="PRU00104"/>
    </source>
</evidence>
<dbReference type="Proteomes" id="UP000267096">
    <property type="component" value="Unassembled WGS sequence"/>
</dbReference>
<dbReference type="WBParaSite" id="ASIM_0000499701-mRNA-1">
    <property type="protein sequence ID" value="ASIM_0000499701-mRNA-1"/>
    <property type="gene ID" value="ASIM_0000499701"/>
</dbReference>
<organism evidence="9">
    <name type="scientific">Anisakis simplex</name>
    <name type="common">Herring worm</name>
    <dbReference type="NCBI Taxonomy" id="6269"/>
    <lineage>
        <taxon>Eukaryota</taxon>
        <taxon>Metazoa</taxon>
        <taxon>Ecdysozoa</taxon>
        <taxon>Nematoda</taxon>
        <taxon>Chromadorea</taxon>
        <taxon>Rhabditida</taxon>
        <taxon>Spirurina</taxon>
        <taxon>Ascaridomorpha</taxon>
        <taxon>Ascaridoidea</taxon>
        <taxon>Anisakidae</taxon>
        <taxon>Anisakis</taxon>
        <taxon>Anisakis simplex complex</taxon>
    </lineage>
</organism>
<dbReference type="EMBL" id="UYRR01008808">
    <property type="protein sequence ID" value="VDK24514.1"/>
    <property type="molecule type" value="Genomic_DNA"/>
</dbReference>
<evidence type="ECO:0000313" key="7">
    <source>
        <dbReference type="EMBL" id="VDK24514.1"/>
    </source>
</evidence>
<dbReference type="PANTHER" id="PTHR45700:SF3">
    <property type="entry name" value="UBIQUITIN-PROTEIN LIGASE E3B"/>
    <property type="match status" value="1"/>
</dbReference>
<dbReference type="GO" id="GO:0006511">
    <property type="term" value="P:ubiquitin-dependent protein catabolic process"/>
    <property type="evidence" value="ECO:0007669"/>
    <property type="project" value="TreeGrafter"/>
</dbReference>
<name>A0A0M3JBM1_ANISI</name>
<dbReference type="InterPro" id="IPR035983">
    <property type="entry name" value="Hect_E3_ubiquitin_ligase"/>
</dbReference>
<dbReference type="GO" id="GO:0000209">
    <property type="term" value="P:protein polyubiquitination"/>
    <property type="evidence" value="ECO:0007669"/>
    <property type="project" value="InterPro"/>
</dbReference>
<dbReference type="GO" id="GO:0061630">
    <property type="term" value="F:ubiquitin protein ligase activity"/>
    <property type="evidence" value="ECO:0007669"/>
    <property type="project" value="UniProtKB-EC"/>
</dbReference>
<accession>A0A0M3JBM1</accession>
<sequence>MLLYNRDCRRSFTKDAKFWLAPDVKSSTIMNEFEKKTERAQFLISKMSHLVVLHDRILLFRKYVGAEKESLDGAPNTMITVERTRLVEDGYRQLSMLSSNALKATIRVKFINQQGLDEAGIDQDGVFKEFLELTLKRVFHPDLNLFKVGSFACLLKTSYA</sequence>
<dbReference type="InterPro" id="IPR044611">
    <property type="entry name" value="E3A/B/C-like"/>
</dbReference>
<evidence type="ECO:0000256" key="3">
    <source>
        <dbReference type="ARBA" id="ARBA00022679"/>
    </source>
</evidence>
<evidence type="ECO:0000259" key="6">
    <source>
        <dbReference type="PROSITE" id="PS50237"/>
    </source>
</evidence>
<reference evidence="9" key="1">
    <citation type="submission" date="2017-02" db="UniProtKB">
        <authorList>
            <consortium name="WormBaseParasite"/>
        </authorList>
    </citation>
    <scope>IDENTIFICATION</scope>
</reference>
<dbReference type="AlphaFoldDB" id="A0A0M3JBM1"/>
<dbReference type="OrthoDB" id="8068875at2759"/>
<comment type="catalytic activity">
    <reaction evidence="1">
        <text>S-ubiquitinyl-[E2 ubiquitin-conjugating enzyme]-L-cysteine + [acceptor protein]-L-lysine = [E2 ubiquitin-conjugating enzyme]-L-cysteine + N(6)-ubiquitinyl-[acceptor protein]-L-lysine.</text>
        <dbReference type="EC" id="2.3.2.26"/>
    </reaction>
</comment>
<dbReference type="PANTHER" id="PTHR45700">
    <property type="entry name" value="UBIQUITIN-PROTEIN LIGASE E3C"/>
    <property type="match status" value="1"/>
</dbReference>
<gene>
    <name evidence="7" type="ORF">ASIM_LOCUS4801</name>
</gene>
<dbReference type="InterPro" id="IPR000569">
    <property type="entry name" value="HECT_dom"/>
</dbReference>
<evidence type="ECO:0000256" key="2">
    <source>
        <dbReference type="ARBA" id="ARBA00012485"/>
    </source>
</evidence>
<reference evidence="7 8" key="2">
    <citation type="submission" date="2018-11" db="EMBL/GenBank/DDBJ databases">
        <authorList>
            <consortium name="Pathogen Informatics"/>
        </authorList>
    </citation>
    <scope>NUCLEOTIDE SEQUENCE [LARGE SCALE GENOMIC DNA]</scope>
</reference>
<protein>
    <recommendedName>
        <fullName evidence="2">HECT-type E3 ubiquitin transferase</fullName>
        <ecNumber evidence="2">2.3.2.26</ecNumber>
    </recommendedName>
</protein>
<keyword evidence="8" id="KW-1185">Reference proteome</keyword>
<dbReference type="PROSITE" id="PS50237">
    <property type="entry name" value="HECT"/>
    <property type="match status" value="1"/>
</dbReference>
<evidence type="ECO:0000313" key="8">
    <source>
        <dbReference type="Proteomes" id="UP000267096"/>
    </source>
</evidence>
<dbReference type="Gene3D" id="3.90.1750.10">
    <property type="entry name" value="Hect, E3 ligase catalytic domains"/>
    <property type="match status" value="1"/>
</dbReference>
<evidence type="ECO:0000256" key="1">
    <source>
        <dbReference type="ARBA" id="ARBA00000885"/>
    </source>
</evidence>
<dbReference type="EC" id="2.3.2.26" evidence="2"/>
<evidence type="ECO:0000313" key="9">
    <source>
        <dbReference type="WBParaSite" id="ASIM_0000499701-mRNA-1"/>
    </source>
</evidence>
<dbReference type="SUPFAM" id="SSF56204">
    <property type="entry name" value="Hect, E3 ligase catalytic domain"/>
    <property type="match status" value="1"/>
</dbReference>
<keyword evidence="4 5" id="KW-0833">Ubl conjugation pathway</keyword>
<feature type="domain" description="HECT" evidence="6">
    <location>
        <begin position="98"/>
        <end position="160"/>
    </location>
</feature>
<keyword evidence="3" id="KW-0808">Transferase</keyword>
<evidence type="ECO:0000256" key="4">
    <source>
        <dbReference type="ARBA" id="ARBA00022786"/>
    </source>
</evidence>
<comment type="caution">
    <text evidence="5">Lacks conserved residue(s) required for the propagation of feature annotation.</text>
</comment>